<evidence type="ECO:0000313" key="4">
    <source>
        <dbReference type="Proteomes" id="UP000321891"/>
    </source>
</evidence>
<proteinExistence type="predicted"/>
<dbReference type="RefSeq" id="WP_158319790.1">
    <property type="nucleotide sequence ID" value="NZ_BAMV01000016.1"/>
</dbReference>
<dbReference type="Proteomes" id="UP000321891">
    <property type="component" value="Unassembled WGS sequence"/>
</dbReference>
<dbReference type="EMBL" id="BJVU01000004">
    <property type="protein sequence ID" value="GEL58829.1"/>
    <property type="molecule type" value="Genomic_DNA"/>
</dbReference>
<reference evidence="1 3" key="1">
    <citation type="submission" date="2012-11" db="EMBL/GenBank/DDBJ databases">
        <title>Whole genome sequence of Acetobacter cibinongensis 4H-1.</title>
        <authorList>
            <person name="Azuma Y."/>
            <person name="Higashiura N."/>
            <person name="Hirakawa H."/>
            <person name="Matsushita K."/>
        </authorList>
    </citation>
    <scope>NUCLEOTIDE SEQUENCE [LARGE SCALE GENOMIC DNA]</scope>
    <source>
        <strain evidence="1 3">4H-1</strain>
    </source>
</reference>
<evidence type="ECO:0000313" key="2">
    <source>
        <dbReference type="EMBL" id="GEL58829.1"/>
    </source>
</evidence>
<evidence type="ECO:0000313" key="1">
    <source>
        <dbReference type="EMBL" id="GAN60798.1"/>
    </source>
</evidence>
<sequence length="49" mass="5391">MISSKDILRFQKIDQTKAVPLNSESKDDSRGAMSFTVFIDGDGDGARIE</sequence>
<organism evidence="1 3">
    <name type="scientific">Acetobacter cibinongensis</name>
    <dbReference type="NCBI Taxonomy" id="146475"/>
    <lineage>
        <taxon>Bacteria</taxon>
        <taxon>Pseudomonadati</taxon>
        <taxon>Pseudomonadota</taxon>
        <taxon>Alphaproteobacteria</taxon>
        <taxon>Acetobacterales</taxon>
        <taxon>Acetobacteraceae</taxon>
        <taxon>Acetobacter</taxon>
    </lineage>
</organism>
<comment type="caution">
    <text evidence="1">The sequence shown here is derived from an EMBL/GenBank/DDBJ whole genome shotgun (WGS) entry which is preliminary data.</text>
</comment>
<accession>A0A6N3SQW3</accession>
<reference evidence="2 4" key="2">
    <citation type="submission" date="2019-07" db="EMBL/GenBank/DDBJ databases">
        <title>Whole genome shotgun sequence of Acetobacter cibinongensis NBRC 16605.</title>
        <authorList>
            <person name="Hosoyama A."/>
            <person name="Uohara A."/>
            <person name="Ohji S."/>
            <person name="Ichikawa N."/>
        </authorList>
    </citation>
    <scope>NUCLEOTIDE SEQUENCE [LARGE SCALE GENOMIC DNA]</scope>
    <source>
        <strain evidence="2 4">NBRC 16605</strain>
    </source>
</reference>
<accession>A0A0D6N5G2</accession>
<dbReference type="EMBL" id="BAMV01000016">
    <property type="protein sequence ID" value="GAN60798.1"/>
    <property type="molecule type" value="Genomic_DNA"/>
</dbReference>
<name>A0A0D6N5G2_9PROT</name>
<dbReference type="AlphaFoldDB" id="A0A0D6N5G2"/>
<protein>
    <submittedName>
        <fullName evidence="1">Uncharacterized protein</fullName>
    </submittedName>
</protein>
<evidence type="ECO:0000313" key="3">
    <source>
        <dbReference type="Proteomes" id="UP000032671"/>
    </source>
</evidence>
<keyword evidence="4" id="KW-1185">Reference proteome</keyword>
<dbReference type="Proteomes" id="UP000032671">
    <property type="component" value="Unassembled WGS sequence"/>
</dbReference>
<gene>
    <name evidence="1" type="ORF">Abci_016_144</name>
    <name evidence="2" type="ORF">ACI01nite_14310</name>
</gene>